<dbReference type="GO" id="GO:0016874">
    <property type="term" value="F:ligase activity"/>
    <property type="evidence" value="ECO:0007669"/>
    <property type="project" value="UniProtKB-KW"/>
</dbReference>
<keyword evidence="1" id="KW-0436">Ligase</keyword>
<accession>A0A1M6HF63</accession>
<dbReference type="EMBL" id="FQYI01000012">
    <property type="protein sequence ID" value="SHJ20860.1"/>
    <property type="molecule type" value="Genomic_DNA"/>
</dbReference>
<dbReference type="InterPro" id="IPR022025">
    <property type="entry name" value="Amidoligase_2"/>
</dbReference>
<organism evidence="1 2">
    <name type="scientific">Cruoricaptor ignavus</name>
    <dbReference type="NCBI Taxonomy" id="1118202"/>
    <lineage>
        <taxon>Bacteria</taxon>
        <taxon>Pseudomonadati</taxon>
        <taxon>Bacteroidota</taxon>
        <taxon>Flavobacteriia</taxon>
        <taxon>Flavobacteriales</taxon>
        <taxon>Weeksellaceae</taxon>
        <taxon>Cruoricaptor</taxon>
    </lineage>
</organism>
<reference evidence="1 2" key="1">
    <citation type="submission" date="2016-11" db="EMBL/GenBank/DDBJ databases">
        <authorList>
            <person name="Jaros S."/>
            <person name="Januszkiewicz K."/>
            <person name="Wedrychowicz H."/>
        </authorList>
    </citation>
    <scope>NUCLEOTIDE SEQUENCE [LARGE SCALE GENOMIC DNA]</scope>
    <source>
        <strain evidence="1 2">DSM 25479</strain>
    </source>
</reference>
<protein>
    <submittedName>
        <fullName evidence="1">Putative amidoligase enzyme</fullName>
    </submittedName>
</protein>
<dbReference type="OrthoDB" id="5380364at2"/>
<dbReference type="PANTHER" id="PTHR36847:SF1">
    <property type="entry name" value="AMIDOLIGASE ENZYME"/>
    <property type="match status" value="1"/>
</dbReference>
<gene>
    <name evidence="1" type="ORF">SAMN05443429_11243</name>
</gene>
<dbReference type="AlphaFoldDB" id="A0A1M6HF63"/>
<sequence>MTLQEILNSNLNKTQKAYKLYELGFTRRDVAHYITNGNYGFAHNIWKKWMSQRGPEIVNLPFEFTFERTFGIELEVYGASREDIVREMNRVGINIQFEGYNHLTRDHWKIVTDSSIRGGNGNEIVSPVLRGTDGLEQIKKVCQALNRAKAKVNKSCGFHLHIGVNDFLPENFKSLCKSFVNLEGEFDKIQPVSRRGNNNQYCRNLSSVGDNIKRRIQNTGSFEGIRRLFLSRYFKLNLQSVLRYGTVEFRHHSGTTTYSKIKNWILICMRLVDYAKQNGETDNFNAFLNESLLDYTADRAIDLSA</sequence>
<dbReference type="Proteomes" id="UP000184335">
    <property type="component" value="Unassembled WGS sequence"/>
</dbReference>
<keyword evidence="2" id="KW-1185">Reference proteome</keyword>
<name>A0A1M6HF63_9FLAO</name>
<evidence type="ECO:0000313" key="1">
    <source>
        <dbReference type="EMBL" id="SHJ20860.1"/>
    </source>
</evidence>
<dbReference type="RefSeq" id="WP_073180875.1">
    <property type="nucleotide sequence ID" value="NZ_FQYI01000012.1"/>
</dbReference>
<evidence type="ECO:0000313" key="2">
    <source>
        <dbReference type="Proteomes" id="UP000184335"/>
    </source>
</evidence>
<dbReference type="PANTHER" id="PTHR36847">
    <property type="entry name" value="AMIDOLIGASE ENZYME"/>
    <property type="match status" value="1"/>
</dbReference>
<dbReference type="Pfam" id="PF12224">
    <property type="entry name" value="Amidoligase_2"/>
    <property type="match status" value="1"/>
</dbReference>
<dbReference type="STRING" id="1118202.SAMN05443429_11243"/>
<proteinExistence type="predicted"/>